<evidence type="ECO:0000256" key="6">
    <source>
        <dbReference type="ARBA" id="ARBA00029799"/>
    </source>
</evidence>
<organism evidence="7 8">
    <name type="scientific">Acetobacter oeni</name>
    <dbReference type="NCBI Taxonomy" id="304077"/>
    <lineage>
        <taxon>Bacteria</taxon>
        <taxon>Pseudomonadati</taxon>
        <taxon>Pseudomonadota</taxon>
        <taxon>Alphaproteobacteria</taxon>
        <taxon>Acetobacterales</taxon>
        <taxon>Acetobacteraceae</taxon>
        <taxon>Acetobacter</taxon>
    </lineage>
</organism>
<keyword evidence="4" id="KW-0324">Glycolysis</keyword>
<dbReference type="InterPro" id="IPR000741">
    <property type="entry name" value="FBA_I"/>
</dbReference>
<dbReference type="PANTHER" id="PTHR11627">
    <property type="entry name" value="FRUCTOSE-BISPHOSPHATE ALDOLASE"/>
    <property type="match status" value="1"/>
</dbReference>
<dbReference type="NCBIfam" id="NF003784">
    <property type="entry name" value="PRK05377.1"/>
    <property type="match status" value="1"/>
</dbReference>
<dbReference type="InterPro" id="IPR013785">
    <property type="entry name" value="Aldolase_TIM"/>
</dbReference>
<dbReference type="GO" id="GO:0006096">
    <property type="term" value="P:glycolytic process"/>
    <property type="evidence" value="ECO:0007669"/>
    <property type="project" value="UniProtKB-UniPathway"/>
</dbReference>
<evidence type="ECO:0000256" key="5">
    <source>
        <dbReference type="ARBA" id="ARBA00023239"/>
    </source>
</evidence>
<dbReference type="OrthoDB" id="9813469at2"/>
<evidence type="ECO:0000313" key="7">
    <source>
        <dbReference type="EMBL" id="GEN62488.1"/>
    </source>
</evidence>
<dbReference type="Proteomes" id="UP000321746">
    <property type="component" value="Unassembled WGS sequence"/>
</dbReference>
<proteinExistence type="inferred from homology"/>
<dbReference type="GO" id="GO:0004332">
    <property type="term" value="F:fructose-bisphosphate aldolase activity"/>
    <property type="evidence" value="ECO:0007669"/>
    <property type="project" value="UniProtKB-EC"/>
</dbReference>
<evidence type="ECO:0000256" key="1">
    <source>
        <dbReference type="ARBA" id="ARBA00004714"/>
    </source>
</evidence>
<comment type="caution">
    <text evidence="7">The sequence shown here is derived from an EMBL/GenBank/DDBJ whole genome shotgun (WGS) entry which is preliminary data.</text>
</comment>
<keyword evidence="5" id="KW-0456">Lyase</keyword>
<name>A0A511XHS3_9PROT</name>
<dbReference type="RefSeq" id="WP_146886124.1">
    <property type="nucleotide sequence ID" value="NZ_BJYG01000006.1"/>
</dbReference>
<dbReference type="Pfam" id="PF00274">
    <property type="entry name" value="Glycolytic"/>
    <property type="match status" value="1"/>
</dbReference>
<evidence type="ECO:0000313" key="8">
    <source>
        <dbReference type="Proteomes" id="UP000321746"/>
    </source>
</evidence>
<dbReference type="UniPathway" id="UPA00109">
    <property type="reaction ID" value="UER00183"/>
</dbReference>
<protein>
    <recommendedName>
        <fullName evidence="3">fructose-bisphosphate aldolase</fullName>
        <ecNumber evidence="3">4.1.2.13</ecNumber>
    </recommendedName>
    <alternativeName>
        <fullName evidence="6">Fructose-bisphosphate aldolase class I</fullName>
    </alternativeName>
</protein>
<gene>
    <name evidence="7" type="ORF">AOE01nite_07120</name>
</gene>
<accession>A0A511XHS3</accession>
<reference evidence="7 8" key="1">
    <citation type="submission" date="2019-07" db="EMBL/GenBank/DDBJ databases">
        <title>Whole genome shotgun sequence of Acetobacter oeni NBRC 105207.</title>
        <authorList>
            <person name="Hosoyama A."/>
            <person name="Uohara A."/>
            <person name="Ohji S."/>
            <person name="Ichikawa N."/>
        </authorList>
    </citation>
    <scope>NUCLEOTIDE SEQUENCE [LARGE SCALE GENOMIC DNA]</scope>
    <source>
        <strain evidence="7 8">NBRC 105207</strain>
    </source>
</reference>
<evidence type="ECO:0000256" key="3">
    <source>
        <dbReference type="ARBA" id="ARBA00013068"/>
    </source>
</evidence>
<evidence type="ECO:0000256" key="4">
    <source>
        <dbReference type="ARBA" id="ARBA00023152"/>
    </source>
</evidence>
<sequence>MSSDLMRKQMSSKGGFIAALDQSGGSTPRALAQYGIPETAYSNDEEMFRLVHEMRVRIITAPSFSGDRVIAAILFERTMDGEAKGQPVPTYLWKERGVVPFLKVDKGLEAEKDGVSLMKPIPGLDALLARAVKLGVYGTKERSVVNLPNRVGIAAIVKQQFDLAQQIAAHGLVPIMEPEVLVKSPDKAGAEAILHEELLKGLNALPGDYKIMLKVTIPEKADLYRDIADHPRMERLVALSGGYSLDDACERLSHNHDMIASFSRALLGGLKAQMNDAEFDAELAKNISQIYKASVDKV</sequence>
<keyword evidence="8" id="KW-1185">Reference proteome</keyword>
<dbReference type="EMBL" id="BJYG01000006">
    <property type="protein sequence ID" value="GEN62488.1"/>
    <property type="molecule type" value="Genomic_DNA"/>
</dbReference>
<comment type="pathway">
    <text evidence="1">Carbohydrate degradation; glycolysis; D-glyceraldehyde 3-phosphate and glycerone phosphate from D-glucose: step 4/4.</text>
</comment>
<dbReference type="SUPFAM" id="SSF51569">
    <property type="entry name" value="Aldolase"/>
    <property type="match status" value="1"/>
</dbReference>
<evidence type="ECO:0000256" key="2">
    <source>
        <dbReference type="ARBA" id="ARBA00010387"/>
    </source>
</evidence>
<comment type="similarity">
    <text evidence="2">Belongs to the class I fructose-bisphosphate aldolase family.</text>
</comment>
<dbReference type="Gene3D" id="3.20.20.70">
    <property type="entry name" value="Aldolase class I"/>
    <property type="match status" value="1"/>
</dbReference>
<dbReference type="EC" id="4.1.2.13" evidence="3"/>
<dbReference type="AlphaFoldDB" id="A0A511XHS3"/>